<comment type="caution">
    <text evidence="3">The sequence shown here is derived from an EMBL/GenBank/DDBJ whole genome shotgun (WGS) entry which is preliminary data.</text>
</comment>
<dbReference type="Proteomes" id="UP001144205">
    <property type="component" value="Unassembled WGS sequence"/>
</dbReference>
<evidence type="ECO:0000313" key="4">
    <source>
        <dbReference type="Proteomes" id="UP001144205"/>
    </source>
</evidence>
<organism evidence="3 4">
    <name type="scientific">Sinisalibacter aestuarii</name>
    <dbReference type="NCBI Taxonomy" id="2949426"/>
    <lineage>
        <taxon>Bacteria</taxon>
        <taxon>Pseudomonadati</taxon>
        <taxon>Pseudomonadota</taxon>
        <taxon>Alphaproteobacteria</taxon>
        <taxon>Rhodobacterales</taxon>
        <taxon>Roseobacteraceae</taxon>
        <taxon>Sinisalibacter</taxon>
    </lineage>
</organism>
<sequence>MGVKGTHIATHFRRDERGAALVEFAIALPLVLVVFATIVEGSRLFWSYQATVAGVRDAARYVARVAATDSCSPEASFAGYKEDVELIVRNAMAQNSLFPSGVLVSDVEPELVCVDGDFRISPAPVAQVTATLAVTFPFAGVFALVGSSLGSITTTVTDQSRVFGS</sequence>
<evidence type="ECO:0000256" key="1">
    <source>
        <dbReference type="SAM" id="Phobius"/>
    </source>
</evidence>
<proteinExistence type="predicted"/>
<keyword evidence="1" id="KW-1133">Transmembrane helix</keyword>
<dbReference type="EMBL" id="BROH01000007">
    <property type="protein sequence ID" value="GKY88614.1"/>
    <property type="molecule type" value="Genomic_DNA"/>
</dbReference>
<evidence type="ECO:0000259" key="2">
    <source>
        <dbReference type="Pfam" id="PF07811"/>
    </source>
</evidence>
<feature type="domain" description="TadE-like" evidence="2">
    <location>
        <begin position="18"/>
        <end position="60"/>
    </location>
</feature>
<feature type="transmembrane region" description="Helical" evidence="1">
    <location>
        <begin position="20"/>
        <end position="39"/>
    </location>
</feature>
<dbReference type="Pfam" id="PF07811">
    <property type="entry name" value="TadE"/>
    <property type="match status" value="1"/>
</dbReference>
<gene>
    <name evidence="3" type="ORF">STA1M1_24830</name>
</gene>
<protein>
    <recommendedName>
        <fullName evidence="2">TadE-like domain-containing protein</fullName>
    </recommendedName>
</protein>
<keyword evidence="4" id="KW-1185">Reference proteome</keyword>
<keyword evidence="1" id="KW-0472">Membrane</keyword>
<dbReference type="InterPro" id="IPR012495">
    <property type="entry name" value="TadE-like_dom"/>
</dbReference>
<accession>A0ABQ5LUR2</accession>
<reference evidence="3" key="1">
    <citation type="journal article" date="2023" name="Int. J. Syst. Evol. Microbiol.">
        <title>Sinisalibacter aestuarii sp. nov., isolated from estuarine sediment of the Arakawa River.</title>
        <authorList>
            <person name="Arafat S.T."/>
            <person name="Hirano S."/>
            <person name="Sato A."/>
            <person name="Takeuchi K."/>
            <person name="Yasuda T."/>
            <person name="Terahara T."/>
            <person name="Hamada M."/>
            <person name="Kobayashi T."/>
        </authorList>
    </citation>
    <scope>NUCLEOTIDE SEQUENCE</scope>
    <source>
        <strain evidence="3">B-399</strain>
    </source>
</reference>
<evidence type="ECO:0000313" key="3">
    <source>
        <dbReference type="EMBL" id="GKY88614.1"/>
    </source>
</evidence>
<keyword evidence="1" id="KW-0812">Transmembrane</keyword>
<name>A0ABQ5LUR2_9RHOB</name>